<feature type="compositionally biased region" description="Basic and acidic residues" evidence="1">
    <location>
        <begin position="322"/>
        <end position="338"/>
    </location>
</feature>
<protein>
    <submittedName>
        <fullName evidence="2">Uncharacterized protein</fullName>
    </submittedName>
</protein>
<sequence>MSSPSVEDASSSLFSMSFPMDQDLGSELGAGTLADVSATQLDPRLGFSQYPNQGDGTNHMDILVMQLTEQLRQTRVSLAHQTSQVGTLLTCQKTLMDAFTILATNVGLNDTSAPDLVALASGDRRLIKEKYPKVKFWDEDRYWKWLEEPAQVQEKIQPTSLPFFEDDKGERLSAQKMKAISETARSVWQGLLEDNKAPESWAKATDEARNRLIKEVGQKHPETRLCEGSWKILEMANRRYGSWKQYKNAEFNCMYSRIELGLAREKAELLALRRAEKSAVGNGQTTSASDTSKHHREGDDDIEILAYVRPPKRQRAARKSAKAKEEEKEQAMEQHGDNDNESSADADKASSEQETDQADAGESSNVDSASNHTLPPASNPLETMASMFPAPRNPLMTTTALPPQIPTAPEGSAASGEADPASADLPTSAPMSPPRPPSTIAPETPAETDTAASASAPESVVEPSMEIATTTTTKPKEKIKPMRPTPSYTGRVLAQHCYINKNGPTELAAFNAWYSTLGADVKYDDDAKELVASSVWKAHTKLYIKKITQDRFYACARLYLEYDMYVSLEVHTEDTLQHTANALKAFISLLKEYVVLSRSCDNPSISKKTWDLPKLHMGEHILACIIAMGILHNYDTRPNEKMHGPLKEWYLFRTNFRDVASQLLQIDHHFVASGVIWARLNDYNSWKKQQLDAEIGLSVEIADSEAGLLVNEALEPGHEAPPRRGSLMERTLDPPMVLEQADGRPTMEMVRISGESAG</sequence>
<feature type="compositionally biased region" description="Basic residues" evidence="1">
    <location>
        <begin position="310"/>
        <end position="321"/>
    </location>
</feature>
<dbReference type="OrthoDB" id="3239511at2759"/>
<comment type="caution">
    <text evidence="2">The sequence shown here is derived from an EMBL/GenBank/DDBJ whole genome shotgun (WGS) entry which is preliminary data.</text>
</comment>
<accession>A0A5M3M8Q2</accession>
<dbReference type="RefSeq" id="XP_007774178.1">
    <property type="nucleotide sequence ID" value="XM_007775988.1"/>
</dbReference>
<evidence type="ECO:0000313" key="2">
    <source>
        <dbReference type="EMBL" id="EIW75453.1"/>
    </source>
</evidence>
<reference evidence="3" key="1">
    <citation type="journal article" date="2012" name="Science">
        <title>The Paleozoic origin of enzymatic lignin decomposition reconstructed from 31 fungal genomes.</title>
        <authorList>
            <person name="Floudas D."/>
            <person name="Binder M."/>
            <person name="Riley R."/>
            <person name="Barry K."/>
            <person name="Blanchette R.A."/>
            <person name="Henrissat B."/>
            <person name="Martinez A.T."/>
            <person name="Otillar R."/>
            <person name="Spatafora J.W."/>
            <person name="Yadav J.S."/>
            <person name="Aerts A."/>
            <person name="Benoit I."/>
            <person name="Boyd A."/>
            <person name="Carlson A."/>
            <person name="Copeland A."/>
            <person name="Coutinho P.M."/>
            <person name="de Vries R.P."/>
            <person name="Ferreira P."/>
            <person name="Findley K."/>
            <person name="Foster B."/>
            <person name="Gaskell J."/>
            <person name="Glotzer D."/>
            <person name="Gorecki P."/>
            <person name="Heitman J."/>
            <person name="Hesse C."/>
            <person name="Hori C."/>
            <person name="Igarashi K."/>
            <person name="Jurgens J.A."/>
            <person name="Kallen N."/>
            <person name="Kersten P."/>
            <person name="Kohler A."/>
            <person name="Kuees U."/>
            <person name="Kumar T.K.A."/>
            <person name="Kuo A."/>
            <person name="LaButti K."/>
            <person name="Larrondo L.F."/>
            <person name="Lindquist E."/>
            <person name="Ling A."/>
            <person name="Lombard V."/>
            <person name="Lucas S."/>
            <person name="Lundell T."/>
            <person name="Martin R."/>
            <person name="McLaughlin D.J."/>
            <person name="Morgenstern I."/>
            <person name="Morin E."/>
            <person name="Murat C."/>
            <person name="Nagy L.G."/>
            <person name="Nolan M."/>
            <person name="Ohm R.A."/>
            <person name="Patyshakuliyeva A."/>
            <person name="Rokas A."/>
            <person name="Ruiz-Duenas F.J."/>
            <person name="Sabat G."/>
            <person name="Salamov A."/>
            <person name="Samejima M."/>
            <person name="Schmutz J."/>
            <person name="Slot J.C."/>
            <person name="St John F."/>
            <person name="Stenlid J."/>
            <person name="Sun H."/>
            <person name="Sun S."/>
            <person name="Syed K."/>
            <person name="Tsang A."/>
            <person name="Wiebenga A."/>
            <person name="Young D."/>
            <person name="Pisabarro A."/>
            <person name="Eastwood D.C."/>
            <person name="Martin F."/>
            <person name="Cullen D."/>
            <person name="Grigoriev I.V."/>
            <person name="Hibbett D.S."/>
        </authorList>
    </citation>
    <scope>NUCLEOTIDE SEQUENCE [LARGE SCALE GENOMIC DNA]</scope>
    <source>
        <strain evidence="3">RWD-64-598 SS2</strain>
    </source>
</reference>
<evidence type="ECO:0000256" key="1">
    <source>
        <dbReference type="SAM" id="MobiDB-lite"/>
    </source>
</evidence>
<name>A0A5M3M8Q2_CONPW</name>
<proteinExistence type="predicted"/>
<feature type="compositionally biased region" description="Low complexity" evidence="1">
    <location>
        <begin position="440"/>
        <end position="473"/>
    </location>
</feature>
<evidence type="ECO:0000313" key="3">
    <source>
        <dbReference type="Proteomes" id="UP000053558"/>
    </source>
</evidence>
<dbReference type="AlphaFoldDB" id="A0A5M3M8Q2"/>
<feature type="region of interest" description="Disordered" evidence="1">
    <location>
        <begin position="276"/>
        <end position="486"/>
    </location>
</feature>
<dbReference type="KEGG" id="cput:CONPUDRAFT_158916"/>
<gene>
    <name evidence="2" type="ORF">CONPUDRAFT_158916</name>
</gene>
<dbReference type="EMBL" id="JH711588">
    <property type="protein sequence ID" value="EIW75453.1"/>
    <property type="molecule type" value="Genomic_DNA"/>
</dbReference>
<dbReference type="Proteomes" id="UP000053558">
    <property type="component" value="Unassembled WGS sequence"/>
</dbReference>
<organism evidence="2 3">
    <name type="scientific">Coniophora puteana (strain RWD-64-598)</name>
    <name type="common">Brown rot fungus</name>
    <dbReference type="NCBI Taxonomy" id="741705"/>
    <lineage>
        <taxon>Eukaryota</taxon>
        <taxon>Fungi</taxon>
        <taxon>Dikarya</taxon>
        <taxon>Basidiomycota</taxon>
        <taxon>Agaricomycotina</taxon>
        <taxon>Agaricomycetes</taxon>
        <taxon>Agaricomycetidae</taxon>
        <taxon>Boletales</taxon>
        <taxon>Coniophorineae</taxon>
        <taxon>Coniophoraceae</taxon>
        <taxon>Coniophora</taxon>
    </lineage>
</organism>
<feature type="compositionally biased region" description="Polar residues" evidence="1">
    <location>
        <begin position="362"/>
        <end position="373"/>
    </location>
</feature>
<keyword evidence="3" id="KW-1185">Reference proteome</keyword>
<feature type="compositionally biased region" description="Polar residues" evidence="1">
    <location>
        <begin position="281"/>
        <end position="290"/>
    </location>
</feature>
<dbReference type="GeneID" id="19203994"/>